<gene>
    <name evidence="4" type="primary">cobT</name>
    <name evidence="4" type="ORF">ACFOOR_09385</name>
</gene>
<name>A0ABV6ZY77_9PROT</name>
<dbReference type="Proteomes" id="UP001595379">
    <property type="component" value="Unassembled WGS sequence"/>
</dbReference>
<feature type="domain" description="VWFA" evidence="3">
    <location>
        <begin position="399"/>
        <end position="592"/>
    </location>
</feature>
<sequence>MTDTPQQEAFKRATAIATRAIARDRELEVKFGGEVASVAKGKLVLPSPPAGMTAKELQAARGRADALALRILHHSDESHASALPPGAQARAIHDAAEQARVEGLGAKAMRGVAANLDAALSARAEQKGWNRAEDRQQAPLAEALGVMIRERISGRSAPEAVKGLMQVWRDEIEEKAGKALDALAERSEDQGAFAKRLRQVIRDLDLADELGGDPEDSEDETEDDSGIDREERTGEDDGSEPDGGDDTDPSDAEGSSADEDEIDFQSDEKQGEVQATDDSGDSQRAMRPQFVRPDETPAAAYRVYTTEFDEIIEAGELCDEEELTRLRRYLDQALKGMEGVVGRLANRLQRRLMAQQTRSWSFDLEEGVLDTARLTRVVTDPTVPLSFKMEKETEFRDTVVTLLIDNSGSMRGRPILVAAACADILARTLERCGVKTEILGFTTRAWKGGRAKEKWLAEGKPPHPGRLNDLRHIIYKAADTPWRRAHDKLGLMMREGLLKENIDGEALQWAWRRLSVRPEQRRILMVISDGAPVDDGTQSANAGSYLERHLREVIATIEKRSEVELLAIGIGHDVTRYYRRAVTITDVEQLGGAITEQLAALFDPETHARRRPWSQQKTDPLSAIRRLDLAGVGTRR</sequence>
<reference evidence="5" key="1">
    <citation type="journal article" date="2019" name="Int. J. Syst. Evol. Microbiol.">
        <title>The Global Catalogue of Microorganisms (GCM) 10K type strain sequencing project: providing services to taxonomists for standard genome sequencing and annotation.</title>
        <authorList>
            <consortium name="The Broad Institute Genomics Platform"/>
            <consortium name="The Broad Institute Genome Sequencing Center for Infectious Disease"/>
            <person name="Wu L."/>
            <person name="Ma J."/>
        </authorList>
    </citation>
    <scope>NUCLEOTIDE SEQUENCE [LARGE SCALE GENOMIC DNA]</scope>
    <source>
        <strain evidence="5">KCTC 52487</strain>
    </source>
</reference>
<dbReference type="EC" id="6.6.1.2" evidence="1"/>
<comment type="caution">
    <text evidence="4">The sequence shown here is derived from an EMBL/GenBank/DDBJ whole genome shotgun (WGS) entry which is preliminary data.</text>
</comment>
<evidence type="ECO:0000256" key="2">
    <source>
        <dbReference type="SAM" id="MobiDB-lite"/>
    </source>
</evidence>
<organism evidence="4 5">
    <name type="scientific">Hyphobacterium vulgare</name>
    <dbReference type="NCBI Taxonomy" id="1736751"/>
    <lineage>
        <taxon>Bacteria</taxon>
        <taxon>Pseudomonadati</taxon>
        <taxon>Pseudomonadota</taxon>
        <taxon>Alphaproteobacteria</taxon>
        <taxon>Maricaulales</taxon>
        <taxon>Maricaulaceae</taxon>
        <taxon>Hyphobacterium</taxon>
    </lineage>
</organism>
<dbReference type="PROSITE" id="PS50234">
    <property type="entry name" value="VWFA"/>
    <property type="match status" value="1"/>
</dbReference>
<dbReference type="CDD" id="cd01454">
    <property type="entry name" value="vWA_norD_type"/>
    <property type="match status" value="1"/>
</dbReference>
<keyword evidence="4" id="KW-0436">Ligase</keyword>
<evidence type="ECO:0000256" key="1">
    <source>
        <dbReference type="NCBIfam" id="TIGR01651"/>
    </source>
</evidence>
<evidence type="ECO:0000313" key="5">
    <source>
        <dbReference type="Proteomes" id="UP001595379"/>
    </source>
</evidence>
<dbReference type="EMBL" id="JBHRSV010000017">
    <property type="protein sequence ID" value="MFC2926318.1"/>
    <property type="molecule type" value="Genomic_DNA"/>
</dbReference>
<proteinExistence type="predicted"/>
<dbReference type="Pfam" id="PF11775">
    <property type="entry name" value="CobT_C"/>
    <property type="match status" value="1"/>
</dbReference>
<feature type="compositionally biased region" description="Acidic residues" evidence="2">
    <location>
        <begin position="233"/>
        <end position="265"/>
    </location>
</feature>
<dbReference type="RefSeq" id="WP_343165701.1">
    <property type="nucleotide sequence ID" value="NZ_JBHRSV010000017.1"/>
</dbReference>
<dbReference type="NCBIfam" id="TIGR01651">
    <property type="entry name" value="CobT"/>
    <property type="match status" value="1"/>
</dbReference>
<evidence type="ECO:0000259" key="3">
    <source>
        <dbReference type="PROSITE" id="PS50234"/>
    </source>
</evidence>
<dbReference type="SUPFAM" id="SSF53300">
    <property type="entry name" value="vWA-like"/>
    <property type="match status" value="1"/>
</dbReference>
<dbReference type="PANTHER" id="PTHR41248">
    <property type="entry name" value="NORD PROTEIN"/>
    <property type="match status" value="1"/>
</dbReference>
<dbReference type="InterPro" id="IPR006538">
    <property type="entry name" value="CobT"/>
</dbReference>
<keyword evidence="5" id="KW-1185">Reference proteome</keyword>
<dbReference type="InterPro" id="IPR002035">
    <property type="entry name" value="VWF_A"/>
</dbReference>
<dbReference type="Pfam" id="PF06213">
    <property type="entry name" value="CobT"/>
    <property type="match status" value="1"/>
</dbReference>
<accession>A0ABV6ZY77</accession>
<evidence type="ECO:0000313" key="4">
    <source>
        <dbReference type="EMBL" id="MFC2926318.1"/>
    </source>
</evidence>
<dbReference type="SMART" id="SM00327">
    <property type="entry name" value="VWA"/>
    <property type="match status" value="1"/>
</dbReference>
<feature type="compositionally biased region" description="Acidic residues" evidence="2">
    <location>
        <begin position="206"/>
        <end position="225"/>
    </location>
</feature>
<feature type="region of interest" description="Disordered" evidence="2">
    <location>
        <begin position="206"/>
        <end position="298"/>
    </location>
</feature>
<dbReference type="PANTHER" id="PTHR41248:SF1">
    <property type="entry name" value="NORD PROTEIN"/>
    <property type="match status" value="1"/>
</dbReference>
<dbReference type="GO" id="GO:0051116">
    <property type="term" value="F:cobaltochelatase activity"/>
    <property type="evidence" value="ECO:0007669"/>
    <property type="project" value="UniProtKB-EC"/>
</dbReference>
<protein>
    <recommendedName>
        <fullName evidence="1">Cobaltochelatase subunit CobT</fullName>
        <ecNumber evidence="1">6.6.1.2</ecNumber>
    </recommendedName>
</protein>
<dbReference type="PIRSF" id="PIRSF031715">
    <property type="entry name" value="Cob_chel_CobT"/>
    <property type="match status" value="1"/>
</dbReference>
<dbReference type="InterPro" id="IPR051928">
    <property type="entry name" value="NorD/CobT"/>
</dbReference>
<dbReference type="InterPro" id="IPR036465">
    <property type="entry name" value="vWFA_dom_sf"/>
</dbReference>
<dbReference type="Gene3D" id="3.40.50.410">
    <property type="entry name" value="von Willebrand factor, type A domain"/>
    <property type="match status" value="1"/>
</dbReference>
<dbReference type="InterPro" id="IPR025861">
    <property type="entry name" value="CobT_VWA_dom"/>
</dbReference>